<reference evidence="2 4" key="1">
    <citation type="journal article" date="2016" name="Sci. Rep.">
        <title>Whole genome sequencing identifies a novel species of the genus Capnocytophaga isolated from dog and cat bite wounds in humans.</title>
        <authorList>
            <person name="Zangenah S."/>
            <person name="Abbasi N."/>
            <person name="Andersson A.F."/>
            <person name="Bergman P."/>
        </authorList>
    </citation>
    <scope>NUCLEOTIDE SEQUENCE [LARGE SCALE GENOMIC DNA]</scope>
    <source>
        <strain evidence="2 4">W5</strain>
    </source>
</reference>
<evidence type="ECO:0000313" key="1">
    <source>
        <dbReference type="EMBL" id="ATA90293.1"/>
    </source>
</evidence>
<keyword evidence="4" id="KW-1185">Reference proteome</keyword>
<reference evidence="3" key="3">
    <citation type="submission" date="2017-06" db="EMBL/GenBank/DDBJ databases">
        <title>Capnocytophaga spp. assemblies.</title>
        <authorList>
            <person name="Gulvik C.A."/>
        </authorList>
    </citation>
    <scope>NUCLEOTIDE SEQUENCE [LARGE SCALE GENOMIC DNA]</scope>
    <source>
        <strain evidence="3">H2177</strain>
    </source>
</reference>
<dbReference type="OrthoDB" id="727155at2"/>
<evidence type="ECO:0000313" key="2">
    <source>
        <dbReference type="EMBL" id="MFK8294558.1"/>
    </source>
</evidence>
<gene>
    <name evidence="2" type="ORF">ACI76L_12260</name>
    <name evidence="1" type="ORF">CGC58_11470</name>
</gene>
<dbReference type="AlphaFoldDB" id="A0A250FZ05"/>
<evidence type="ECO:0000313" key="3">
    <source>
        <dbReference type="Proteomes" id="UP000217348"/>
    </source>
</evidence>
<dbReference type="Proteomes" id="UP001622370">
    <property type="component" value="Unassembled WGS sequence"/>
</dbReference>
<accession>A0A250FZ05</accession>
<protein>
    <submittedName>
        <fullName evidence="1">Uncharacterized protein</fullName>
    </submittedName>
</protein>
<name>A0A250FZ05_9FLAO</name>
<organism evidence="1 3">
    <name type="scientific">Capnocytophaga stomatis</name>
    <dbReference type="NCBI Taxonomy" id="1848904"/>
    <lineage>
        <taxon>Bacteria</taxon>
        <taxon>Pseudomonadati</taxon>
        <taxon>Bacteroidota</taxon>
        <taxon>Flavobacteriia</taxon>
        <taxon>Flavobacteriales</taxon>
        <taxon>Flavobacteriaceae</taxon>
        <taxon>Capnocytophaga</taxon>
    </lineage>
</organism>
<proteinExistence type="predicted"/>
<sequence>MAVYTMSKRSSLIPPMNVVKETVFINGEEFVFDSLTLTQELNDCQSFELIQKITSEKELWLKSPQKLTEMIGDSVLIRFEYGKEAYRYEFSGYITEVLIDSAWQGSRDNVIRFIGQGKVVVLEDTPSMYSFVDQHLVNIVKTIAQEKEFGIKCRPRFEGVLPFVM</sequence>
<evidence type="ECO:0000313" key="4">
    <source>
        <dbReference type="Proteomes" id="UP001622370"/>
    </source>
</evidence>
<reference evidence="2" key="4">
    <citation type="submission" date="2024-10" db="EMBL/GenBank/DDBJ databases">
        <authorList>
            <person name="Bergman P."/>
            <person name="Andersson A.F."/>
            <person name="Zangenah S."/>
            <person name="Abbasi N."/>
        </authorList>
    </citation>
    <scope>NUCLEOTIDE SEQUENCE</scope>
    <source>
        <strain evidence="2">W5</strain>
    </source>
</reference>
<dbReference type="EMBL" id="JBJGWJ010000020">
    <property type="protein sequence ID" value="MFK8294558.1"/>
    <property type="molecule type" value="Genomic_DNA"/>
</dbReference>
<dbReference type="Proteomes" id="UP000217348">
    <property type="component" value="Chromosome"/>
</dbReference>
<dbReference type="RefSeq" id="WP_095896835.1">
    <property type="nucleotide sequence ID" value="NZ_CP022387.1"/>
</dbReference>
<reference evidence="1" key="2">
    <citation type="journal article" date="2017" name="Genome Announc.">
        <title>Twelve Complete Reference Genomes of Clinical Isolates in the Capnocytophaga Genus.</title>
        <authorList>
            <person name="Villarma A."/>
            <person name="Gulvik C.A."/>
            <person name="Rowe L.A."/>
            <person name="Sheth M."/>
            <person name="Juieng P."/>
            <person name="Nicholson A.C."/>
            <person name="Loparev V.N."/>
            <person name="McQuiston J.R."/>
        </authorList>
    </citation>
    <scope>NUCLEOTIDE SEQUENCE</scope>
    <source>
        <strain evidence="1">H2177</strain>
    </source>
</reference>
<dbReference type="KEGG" id="csto:CGC58_11470"/>
<dbReference type="EMBL" id="CP022387">
    <property type="protein sequence ID" value="ATA90293.1"/>
    <property type="molecule type" value="Genomic_DNA"/>
</dbReference>
<dbReference type="SUPFAM" id="SSF69279">
    <property type="entry name" value="Phage tail proteins"/>
    <property type="match status" value="1"/>
</dbReference>